<sequence>MSVLKSMVGLILFIFSTMPAWAADETSCCAALRQEVQMIKEQLKNQQASVSKELNQQQASTKTGFKGVGALIDALSIQFPNLPGLKKIKAMFDEMNK</sequence>
<proteinExistence type="predicted"/>
<organism evidence="3 4">
    <name type="scientific">Candidatus Aquirickettsiella gammari</name>
    <dbReference type="NCBI Taxonomy" id="2016198"/>
    <lineage>
        <taxon>Bacteria</taxon>
        <taxon>Pseudomonadati</taxon>
        <taxon>Pseudomonadota</taxon>
        <taxon>Gammaproteobacteria</taxon>
        <taxon>Legionellales</taxon>
        <taxon>Coxiellaceae</taxon>
        <taxon>Candidatus Aquirickettsiella</taxon>
    </lineage>
</organism>
<keyword evidence="1" id="KW-0175">Coiled coil</keyword>
<dbReference type="AlphaFoldDB" id="A0A370CIN6"/>
<evidence type="ECO:0000256" key="2">
    <source>
        <dbReference type="SAM" id="SignalP"/>
    </source>
</evidence>
<evidence type="ECO:0000313" key="4">
    <source>
        <dbReference type="Proteomes" id="UP000226429"/>
    </source>
</evidence>
<keyword evidence="4" id="KW-1185">Reference proteome</keyword>
<comment type="caution">
    <text evidence="3">The sequence shown here is derived from an EMBL/GenBank/DDBJ whole genome shotgun (WGS) entry which is preliminary data.</text>
</comment>
<reference evidence="3 4" key="2">
    <citation type="journal article" date="2018" name="J. Invertebr. Pathol.">
        <title>'Candidatus Aquirickettsiella gammari' (Gammaproteobacteria: Legionellales: Coxiellaceae): A bacterial pathogen of the freshwater crustacean Gammarus fossarum (Malacostraca: Amphipoda).</title>
        <authorList>
            <person name="Bojko J."/>
            <person name="Dunn A.M."/>
            <person name="Stebbing P.D."/>
            <person name="van Aerle R."/>
            <person name="Bacela-Spychalska K."/>
            <person name="Bean T.P."/>
            <person name="Urrutia A."/>
            <person name="Stentiford G.D."/>
        </authorList>
    </citation>
    <scope>NUCLEOTIDE SEQUENCE [LARGE SCALE GENOMIC DNA]</scope>
    <source>
        <strain evidence="3">RA15029</strain>
    </source>
</reference>
<feature type="signal peptide" evidence="2">
    <location>
        <begin position="1"/>
        <end position="22"/>
    </location>
</feature>
<feature type="chain" id="PRO_5016894543" evidence="2">
    <location>
        <begin position="23"/>
        <end position="97"/>
    </location>
</feature>
<dbReference type="EMBL" id="NMOS02000004">
    <property type="protein sequence ID" value="RDH40719.1"/>
    <property type="molecule type" value="Genomic_DNA"/>
</dbReference>
<keyword evidence="2" id="KW-0732">Signal</keyword>
<evidence type="ECO:0000313" key="3">
    <source>
        <dbReference type="EMBL" id="RDH40719.1"/>
    </source>
</evidence>
<dbReference type="Proteomes" id="UP000226429">
    <property type="component" value="Unassembled WGS sequence"/>
</dbReference>
<gene>
    <name evidence="3" type="ORF">CFE62_001975</name>
</gene>
<reference evidence="3 4" key="1">
    <citation type="journal article" date="2017" name="Int. J. Syst. Evol. Microbiol.">
        <title>Aquarickettsiella crustaci n. gen. n. sp. (Gammaproteobacteria: Legionellales: Coxiellaceae); a bacterial pathogen of the freshwater crustacean: Gammarus fossarum (Malacostraca: Amphipoda).</title>
        <authorList>
            <person name="Bojko J."/>
            <person name="Dunn A.M."/>
            <person name="Stebbing P.D."/>
            <person name="Van Aerle R."/>
            <person name="Bacela-Spychalska K."/>
            <person name="Bean T.P."/>
            <person name="Stentiford G.D."/>
        </authorList>
    </citation>
    <scope>NUCLEOTIDE SEQUENCE [LARGE SCALE GENOMIC DNA]</scope>
    <source>
        <strain evidence="3">RA15029</strain>
    </source>
</reference>
<name>A0A370CIN6_9COXI</name>
<evidence type="ECO:0000256" key="1">
    <source>
        <dbReference type="SAM" id="Coils"/>
    </source>
</evidence>
<accession>A0A370CIN6</accession>
<protein>
    <submittedName>
        <fullName evidence="3">Uncharacterized protein</fullName>
    </submittedName>
</protein>
<feature type="coiled-coil region" evidence="1">
    <location>
        <begin position="29"/>
        <end position="60"/>
    </location>
</feature>